<proteinExistence type="predicted"/>
<organism evidence="1 2">
    <name type="scientific">Mycolicibacterium murale</name>
    <dbReference type="NCBI Taxonomy" id="182220"/>
    <lineage>
        <taxon>Bacteria</taxon>
        <taxon>Bacillati</taxon>
        <taxon>Actinomycetota</taxon>
        <taxon>Actinomycetes</taxon>
        <taxon>Mycobacteriales</taxon>
        <taxon>Mycobacteriaceae</taxon>
        <taxon>Mycolicibacterium</taxon>
    </lineage>
</organism>
<keyword evidence="2" id="KW-1185">Reference proteome</keyword>
<dbReference type="EMBL" id="BLKT01000003">
    <property type="protein sequence ID" value="GFG59715.1"/>
    <property type="molecule type" value="Genomic_DNA"/>
</dbReference>
<dbReference type="Proteomes" id="UP000465241">
    <property type="component" value="Unassembled WGS sequence"/>
</dbReference>
<dbReference type="RefSeq" id="WP_193490165.1">
    <property type="nucleotide sequence ID" value="NZ_BAAAMC010000054.1"/>
</dbReference>
<dbReference type="SUPFAM" id="SSF49899">
    <property type="entry name" value="Concanavalin A-like lectins/glucanases"/>
    <property type="match status" value="1"/>
</dbReference>
<dbReference type="Gene3D" id="2.60.120.200">
    <property type="match status" value="1"/>
</dbReference>
<name>A0A7I9WPR1_9MYCO</name>
<dbReference type="InterPro" id="IPR013320">
    <property type="entry name" value="ConA-like_dom_sf"/>
</dbReference>
<sequence>MTFRDRFSHLDTEVWTPAYLPAWSSRAQAAATYTTGAAGLDLSIPDSHPLWCPDQHSPPLRVSGIQSVNRSGPVGSTDAPQPFLPGQRVREHQPTVLGFAPHFGRVEVTCSAELTDRSMFSAWMVGLEDQPDRCGEICLMEVFGDTVRDGHADVGQGIHRFRDPALREDFSAPRRRIDVGEPHRYAVEWRSGRVDFSIDGVHTRSTDQAPDYPMFLFLAVFDFPERSDAAGVPHLRVSEVSGIDLGEGSLLRAQL</sequence>
<gene>
    <name evidence="1" type="ORF">MMUR_38510</name>
</gene>
<reference evidence="1 2" key="1">
    <citation type="journal article" date="2019" name="Emerg. Microbes Infect.">
        <title>Comprehensive subspecies identification of 175 nontuberculous mycobacteria species based on 7547 genomic profiles.</title>
        <authorList>
            <person name="Matsumoto Y."/>
            <person name="Kinjo T."/>
            <person name="Motooka D."/>
            <person name="Nabeya D."/>
            <person name="Jung N."/>
            <person name="Uechi K."/>
            <person name="Horii T."/>
            <person name="Iida T."/>
            <person name="Fujita J."/>
            <person name="Nakamura S."/>
        </authorList>
    </citation>
    <scope>NUCLEOTIDE SEQUENCE [LARGE SCALE GENOMIC DNA]</scope>
    <source>
        <strain evidence="1 2">JCM 13392</strain>
    </source>
</reference>
<comment type="caution">
    <text evidence="1">The sequence shown here is derived from an EMBL/GenBank/DDBJ whole genome shotgun (WGS) entry which is preliminary data.</text>
</comment>
<evidence type="ECO:0000313" key="2">
    <source>
        <dbReference type="Proteomes" id="UP000465241"/>
    </source>
</evidence>
<accession>A0A7I9WPR1</accession>
<evidence type="ECO:0000313" key="1">
    <source>
        <dbReference type="EMBL" id="GFG59715.1"/>
    </source>
</evidence>
<dbReference type="AlphaFoldDB" id="A0A7I9WPR1"/>
<dbReference type="CDD" id="cd00413">
    <property type="entry name" value="Glyco_hydrolase_16"/>
    <property type="match status" value="1"/>
</dbReference>
<protein>
    <submittedName>
        <fullName evidence="1">Uncharacterized protein</fullName>
    </submittedName>
</protein>